<accession>F3L3M9</accession>
<sequence>MRSIEDIIAQEKDVQYQQRNKELFSYYTLTLIAQDQAAKRLRQRLKWALWFLLPALVGLLMSPATGWIMTWVGTFSGVNVVRVILMAAASYTVAGLCVFGLKRARLFS</sequence>
<evidence type="ECO:0000313" key="1">
    <source>
        <dbReference type="EMBL" id="EGG29059.1"/>
    </source>
</evidence>
<name>F3L3M9_9GAMM</name>
<dbReference type="Proteomes" id="UP000005615">
    <property type="component" value="Unassembled WGS sequence"/>
</dbReference>
<comment type="caution">
    <text evidence="1">The sequence shown here is derived from an EMBL/GenBank/DDBJ whole genome shotgun (WGS) entry which is preliminary data.</text>
</comment>
<protein>
    <submittedName>
        <fullName evidence="1">Uncharacterized protein</fullName>
    </submittedName>
</protein>
<proteinExistence type="predicted"/>
<gene>
    <name evidence="1" type="ORF">IMCC3088_2221</name>
</gene>
<keyword evidence="2" id="KW-1185">Reference proteome</keyword>
<dbReference type="EMBL" id="AEIG01000065">
    <property type="protein sequence ID" value="EGG29059.1"/>
    <property type="molecule type" value="Genomic_DNA"/>
</dbReference>
<dbReference type="RefSeq" id="WP_009576400.1">
    <property type="nucleotide sequence ID" value="NZ_AEIG01000065.1"/>
</dbReference>
<evidence type="ECO:0000313" key="2">
    <source>
        <dbReference type="Proteomes" id="UP000005615"/>
    </source>
</evidence>
<reference evidence="1 2" key="1">
    <citation type="journal article" date="2011" name="J. Bacteriol.">
        <title>Genome sequence of strain IMCC3088, a proteorhodopsin-containing marine bacterium belonging to the OM60/NOR5 clade.</title>
        <authorList>
            <person name="Jang Y."/>
            <person name="Oh H.M."/>
            <person name="Kang I."/>
            <person name="Lee K."/>
            <person name="Yang S.J."/>
            <person name="Cho J.C."/>
        </authorList>
    </citation>
    <scope>NUCLEOTIDE SEQUENCE [LARGE SCALE GENOMIC DNA]</scope>
    <source>
        <strain evidence="1 2">IMCC3088</strain>
    </source>
</reference>
<dbReference type="OrthoDB" id="9983749at2"/>
<dbReference type="AlphaFoldDB" id="F3L3M9"/>
<organism evidence="1 2">
    <name type="scientific">Aequoribacter fuscus</name>
    <dbReference type="NCBI Taxonomy" id="2518989"/>
    <lineage>
        <taxon>Bacteria</taxon>
        <taxon>Pseudomonadati</taxon>
        <taxon>Pseudomonadota</taxon>
        <taxon>Gammaproteobacteria</taxon>
        <taxon>Cellvibrionales</taxon>
        <taxon>Halieaceae</taxon>
        <taxon>Aequoribacter</taxon>
    </lineage>
</organism>
<dbReference type="STRING" id="2518989.IMCC3088_2221"/>